<dbReference type="SUPFAM" id="SSF88723">
    <property type="entry name" value="PIN domain-like"/>
    <property type="match status" value="1"/>
</dbReference>
<dbReference type="Pfam" id="PF00867">
    <property type="entry name" value="XPG_I"/>
    <property type="match status" value="1"/>
</dbReference>
<proteinExistence type="predicted"/>
<comment type="caution">
    <text evidence="7">The sequence shown here is derived from an EMBL/GenBank/DDBJ whole genome shotgun (WGS) entry which is preliminary data.</text>
</comment>
<dbReference type="Gene3D" id="1.10.443.10">
    <property type="entry name" value="Intergrase catalytic core"/>
    <property type="match status" value="1"/>
</dbReference>
<dbReference type="Proteomes" id="UP000467700">
    <property type="component" value="Unassembled WGS sequence"/>
</dbReference>
<protein>
    <submittedName>
        <fullName evidence="7">Uncharacterized protein</fullName>
    </submittedName>
</protein>
<feature type="domain" description="XPG-I" evidence="5">
    <location>
        <begin position="116"/>
        <end position="188"/>
    </location>
</feature>
<evidence type="ECO:0000313" key="7">
    <source>
        <dbReference type="EMBL" id="CAA7264057.1"/>
    </source>
</evidence>
<evidence type="ECO:0000256" key="2">
    <source>
        <dbReference type="ARBA" id="ARBA00022801"/>
    </source>
</evidence>
<gene>
    <name evidence="7" type="ORF">AAE3_LOCUS6154</name>
</gene>
<accession>A0A8S0XRQ1</accession>
<dbReference type="InterPro" id="IPR006086">
    <property type="entry name" value="XPG-I_dom"/>
</dbReference>
<dbReference type="CDD" id="cd09870">
    <property type="entry name" value="PIN_YEN1"/>
    <property type="match status" value="1"/>
</dbReference>
<dbReference type="PRINTS" id="PR00853">
    <property type="entry name" value="XPGRADSUPER"/>
</dbReference>
<dbReference type="InterPro" id="IPR013762">
    <property type="entry name" value="Integrase-like_cat_sf"/>
</dbReference>
<evidence type="ECO:0000256" key="1">
    <source>
        <dbReference type="ARBA" id="ARBA00022722"/>
    </source>
</evidence>
<dbReference type="Pfam" id="PF00752">
    <property type="entry name" value="XPG_N"/>
    <property type="match status" value="1"/>
</dbReference>
<dbReference type="GO" id="GO:0006310">
    <property type="term" value="P:DNA recombination"/>
    <property type="evidence" value="ECO:0007669"/>
    <property type="project" value="UniProtKB-KW"/>
</dbReference>
<dbReference type="InterPro" id="IPR006085">
    <property type="entry name" value="XPG_DNA_repair_N"/>
</dbReference>
<reference evidence="7 8" key="1">
    <citation type="submission" date="2020-01" db="EMBL/GenBank/DDBJ databases">
        <authorList>
            <person name="Gupta K D."/>
        </authorList>
    </citation>
    <scope>NUCLEOTIDE SEQUENCE [LARGE SCALE GENOMIC DNA]</scope>
</reference>
<dbReference type="GO" id="GO:0015074">
    <property type="term" value="P:DNA integration"/>
    <property type="evidence" value="ECO:0007669"/>
    <property type="project" value="InterPro"/>
</dbReference>
<dbReference type="InterPro" id="IPR036279">
    <property type="entry name" value="5-3_exonuclease_C_sf"/>
</dbReference>
<evidence type="ECO:0000256" key="4">
    <source>
        <dbReference type="SAM" id="MobiDB-lite"/>
    </source>
</evidence>
<dbReference type="AlphaFoldDB" id="A0A8S0XRQ1"/>
<dbReference type="InterPro" id="IPR006084">
    <property type="entry name" value="XPG/Rad2"/>
</dbReference>
<sequence length="942" mass="106072">MGIDGLWPLLEPAGEKMSLQHLAVESGFLTHPGPGGTCSLRVGVDALAWIYCTIYCHSKTKNPELATLFARCACLFKLPICPLFVFDGPGRPKNKRGKKVRGTRLWLEQDFKTMLDGFGFTWIEAPLGEAEAELASLATADCVDVVLLEDSDCFIFGGPAIMRFDLNTSNDEEVILYHAAKVEAHPDLHLEHADFVFIALTAGGDYGRGIPNCGIDTAFQLAKTGLGQTLLEGVKHYQGRNLRAFLSSWHKLLILEAATNKSSHLPHKYPHLARSILANFPTVTSLNLYTKPLVSGEIPPSLFMKQPDPPMLASFAEHHFVWGDPVRILKHFSDTVFPGWPPDPSCQLPRSMILGLVLRARPQFRMSLLCGHPVPQTSAPVTRKSAWLSALAPNTSTAFASQVKAVEKWMKDERSKVKAWVPLEMVRVTWPALLSPHKSPEFSLLQLCALNRLSIILDFVKKNQYQISYLTVLSYSTPCTIQLRSVLFPDPRMSPLAYAGINKVLEEQARKHQQEDIEDDLEGEQETLPDLTPEDLSRPDDNDDNDMVSQWRTTVTGASKGITDKTESEYQRLMKQCVKFLVSKELIQNAEEFFCSNPPENAPLYIVAWIMNQCDEIDLDGNKKSRDAPRDTYSYAQKMVHGLGSRPWQRSEVTGLMTGNPSISETVATYMTSLRTRKVHARETPTSACAITSDILERLFDFNHLPENWNIKDYNPRSHLQKENLHQWGGPLARHALSAIYAIAFLCLLRSDKVLKIRREHIEFNENGVTLTLPFRKTHKDGGIQLFPIQALPEEEAHLCPVRALGEWMNASEIMTGYMFRKIVSGDRPFSQDIPMTSEQFLEMFRNNLLDLDIDPYPYGTHSFRRGGCQYLASQRRWTIRQICSWGGWSLEFSNLTIVCYLISWTTILPNAARICSIQHDHLLSNATTVGEAVIVHNIVKN</sequence>
<dbReference type="GO" id="GO:0017108">
    <property type="term" value="F:5'-flap endonuclease activity"/>
    <property type="evidence" value="ECO:0007669"/>
    <property type="project" value="TreeGrafter"/>
</dbReference>
<evidence type="ECO:0000259" key="5">
    <source>
        <dbReference type="SMART" id="SM00484"/>
    </source>
</evidence>
<organism evidence="7 8">
    <name type="scientific">Cyclocybe aegerita</name>
    <name type="common">Black poplar mushroom</name>
    <name type="synonym">Agrocybe aegerita</name>
    <dbReference type="NCBI Taxonomy" id="1973307"/>
    <lineage>
        <taxon>Eukaryota</taxon>
        <taxon>Fungi</taxon>
        <taxon>Dikarya</taxon>
        <taxon>Basidiomycota</taxon>
        <taxon>Agaricomycotina</taxon>
        <taxon>Agaricomycetes</taxon>
        <taxon>Agaricomycetidae</taxon>
        <taxon>Agaricales</taxon>
        <taxon>Agaricineae</taxon>
        <taxon>Bolbitiaceae</taxon>
        <taxon>Cyclocybe</taxon>
    </lineage>
</organism>
<keyword evidence="8" id="KW-1185">Reference proteome</keyword>
<dbReference type="InterPro" id="IPR011010">
    <property type="entry name" value="DNA_brk_join_enz"/>
</dbReference>
<dbReference type="SMART" id="SM00485">
    <property type="entry name" value="XPGN"/>
    <property type="match status" value="1"/>
</dbReference>
<dbReference type="Gene3D" id="3.40.50.1010">
    <property type="entry name" value="5'-nuclease"/>
    <property type="match status" value="2"/>
</dbReference>
<keyword evidence="1" id="KW-0540">Nuclease</keyword>
<dbReference type="InterPro" id="IPR029060">
    <property type="entry name" value="PIN-like_dom_sf"/>
</dbReference>
<dbReference type="SUPFAM" id="SSF56349">
    <property type="entry name" value="DNA breaking-rejoining enzymes"/>
    <property type="match status" value="1"/>
</dbReference>
<evidence type="ECO:0000313" key="8">
    <source>
        <dbReference type="Proteomes" id="UP000467700"/>
    </source>
</evidence>
<dbReference type="GO" id="GO:0003677">
    <property type="term" value="F:DNA binding"/>
    <property type="evidence" value="ECO:0007669"/>
    <property type="project" value="InterPro"/>
</dbReference>
<dbReference type="GO" id="GO:0006281">
    <property type="term" value="P:DNA repair"/>
    <property type="evidence" value="ECO:0007669"/>
    <property type="project" value="UniProtKB-ARBA"/>
</dbReference>
<evidence type="ECO:0000256" key="3">
    <source>
        <dbReference type="ARBA" id="ARBA00023172"/>
    </source>
</evidence>
<name>A0A8S0XRQ1_CYCAE</name>
<dbReference type="OrthoDB" id="3163890at2759"/>
<dbReference type="SUPFAM" id="SSF47807">
    <property type="entry name" value="5' to 3' exonuclease, C-terminal subdomain"/>
    <property type="match status" value="1"/>
</dbReference>
<dbReference type="SMART" id="SM00484">
    <property type="entry name" value="XPGI"/>
    <property type="match status" value="1"/>
</dbReference>
<evidence type="ECO:0000259" key="6">
    <source>
        <dbReference type="SMART" id="SM00485"/>
    </source>
</evidence>
<dbReference type="PANTHER" id="PTHR11081">
    <property type="entry name" value="FLAP ENDONUCLEASE FAMILY MEMBER"/>
    <property type="match status" value="1"/>
</dbReference>
<feature type="domain" description="XPG N-terminal" evidence="6">
    <location>
        <begin position="1"/>
        <end position="109"/>
    </location>
</feature>
<feature type="region of interest" description="Disordered" evidence="4">
    <location>
        <begin position="510"/>
        <end position="548"/>
    </location>
</feature>
<keyword evidence="2" id="KW-0378">Hydrolase</keyword>
<dbReference type="PANTHER" id="PTHR11081:SF75">
    <property type="entry name" value="ENDONUCLEASE, PUTATIVE (AFU_ORTHOLOGUE AFUA_3G13260)-RELATED"/>
    <property type="match status" value="1"/>
</dbReference>
<dbReference type="EMBL" id="CACVBS010000042">
    <property type="protein sequence ID" value="CAA7264057.1"/>
    <property type="molecule type" value="Genomic_DNA"/>
</dbReference>
<feature type="compositionally biased region" description="Acidic residues" evidence="4">
    <location>
        <begin position="516"/>
        <end position="527"/>
    </location>
</feature>
<keyword evidence="3" id="KW-0233">DNA recombination</keyword>